<dbReference type="Pfam" id="PF01816">
    <property type="entry name" value="LRV"/>
    <property type="match status" value="1"/>
</dbReference>
<gene>
    <name evidence="5" type="ORF">H6G74_01990</name>
</gene>
<proteinExistence type="inferred from homology"/>
<keyword evidence="2" id="KW-0042">Antenna complex</keyword>
<sequence>MELMQVSDQSEIAVAKSLNTTPELLTELARHKDIKVRQAVAGNPHTPPYILFLLAEEFPQEFLHNPIFPTLDLENPELVIPGSSLQIILACDHAPQEWLHRFAISGYHYHLLGIVQNPQANQQVLQLAAENPSCDVFIHELIKMHVNIAGEMDSGWQEYAENKLPQIIAASFSDFAAVGCYSSSHSKGHYYQFILWQLGITPDLQLTKTSEYVQQAIAKFTDAPPAYLQQFLNIKVNITTLIEVAKNKSTPIECLIELARHHSRVIREAAMRNPSLPRSIVNDFFQERFLATHPHTAVDKLRELCASKWSFIRWQVAKHPNLELSDLKTLVQSADWRIRECVASHPRTDLDILKQLTQDKSDHVRQAVALNSQTPPECLERLSGDRNISVRVNLAKNLHTPLEILLLLYHNQDSRILQKLAYNPTIPQELQQQLQLQFPQTKPHNIYLHWRLFSEPHSYEGTQIEEIHQQEQYALATSAMTPIPQLLELLRITPVDIYWEAVRNICQQVVCNPDMSAELLLEILDIRSVDVYAVVASHPQISDAVCDKIAKLQEYRLRLLMLQNPNISPAFIEKLLYDKHAEVRQYALEIYQEKLAINENTSDFIIQYNEAINEHTSLPKLDKLSKHKSVLIREAVAKNPRIIEAYSSPKSENYLERLAKDRNQFVQIAVANNINTPIHILEILADNYQYDHYEYICYPRGHKRKEHKVFIAAVKRLIQIAPTIASKYLANFIEPKFHNLDTIPFRLALLQHPAAPLEYLAQNLQKLRSFPWYERYVISQHPQVTTEILQILLQDAHRVVRAAAKARLNQKLQPHLKIK</sequence>
<keyword evidence="6" id="KW-1185">Reference proteome</keyword>
<dbReference type="InterPro" id="IPR016024">
    <property type="entry name" value="ARM-type_fold"/>
</dbReference>
<evidence type="ECO:0000313" key="5">
    <source>
        <dbReference type="EMBL" id="MBD2593101.1"/>
    </source>
</evidence>
<evidence type="ECO:0000313" key="6">
    <source>
        <dbReference type="Proteomes" id="UP000603457"/>
    </source>
</evidence>
<dbReference type="EMBL" id="JACJTB010000001">
    <property type="protein sequence ID" value="MBD2593101.1"/>
    <property type="molecule type" value="Genomic_DNA"/>
</dbReference>
<dbReference type="Proteomes" id="UP000603457">
    <property type="component" value="Unassembled WGS sequence"/>
</dbReference>
<evidence type="ECO:0000256" key="3">
    <source>
        <dbReference type="ARBA" id="ARBA00022738"/>
    </source>
</evidence>
<keyword evidence="4" id="KW-0456">Lyase</keyword>
<organism evidence="5 6">
    <name type="scientific">Nostoc spongiaeforme FACHB-130</name>
    <dbReference type="NCBI Taxonomy" id="1357510"/>
    <lineage>
        <taxon>Bacteria</taxon>
        <taxon>Bacillati</taxon>
        <taxon>Cyanobacteriota</taxon>
        <taxon>Cyanophyceae</taxon>
        <taxon>Nostocales</taxon>
        <taxon>Nostocaceae</taxon>
        <taxon>Nostoc</taxon>
    </lineage>
</organism>
<comment type="caution">
    <text evidence="5">The sequence shown here is derived from an EMBL/GenBank/DDBJ whole genome shotgun (WGS) entry which is preliminary data.</text>
</comment>
<evidence type="ECO:0008006" key="7">
    <source>
        <dbReference type="Google" id="ProtNLM"/>
    </source>
</evidence>
<evidence type="ECO:0000256" key="2">
    <source>
        <dbReference type="ARBA" id="ARBA00022549"/>
    </source>
</evidence>
<dbReference type="InterPro" id="IPR004830">
    <property type="entry name" value="LRR_variant"/>
</dbReference>
<evidence type="ECO:0000256" key="4">
    <source>
        <dbReference type="ARBA" id="ARBA00023239"/>
    </source>
</evidence>
<comment type="similarity">
    <text evidence="1">Belongs to the CpcE/RpcE/PecE family.</text>
</comment>
<dbReference type="Gene3D" id="1.25.10.10">
    <property type="entry name" value="Leucine-rich Repeat Variant"/>
    <property type="match status" value="3"/>
</dbReference>
<accession>A0ABR8FNT3</accession>
<name>A0ABR8FNT3_9NOSO</name>
<keyword evidence="3" id="KW-0605">Phycobilisome</keyword>
<dbReference type="SUPFAM" id="SSF48371">
    <property type="entry name" value="ARM repeat"/>
    <property type="match status" value="2"/>
</dbReference>
<protein>
    <recommendedName>
        <fullName evidence="7">Leucine rich repeat variant</fullName>
    </recommendedName>
</protein>
<dbReference type="InterPro" id="IPR011989">
    <property type="entry name" value="ARM-like"/>
</dbReference>
<evidence type="ECO:0000256" key="1">
    <source>
        <dbReference type="ARBA" id="ARBA00009299"/>
    </source>
</evidence>
<reference evidence="5 6" key="1">
    <citation type="journal article" date="2020" name="ISME J.">
        <title>Comparative genomics reveals insights into cyanobacterial evolution and habitat adaptation.</title>
        <authorList>
            <person name="Chen M.Y."/>
            <person name="Teng W.K."/>
            <person name="Zhao L."/>
            <person name="Hu C.X."/>
            <person name="Zhou Y.K."/>
            <person name="Han B.P."/>
            <person name="Song L.R."/>
            <person name="Shu W.S."/>
        </authorList>
    </citation>
    <scope>NUCLEOTIDE SEQUENCE [LARGE SCALE GENOMIC DNA]</scope>
    <source>
        <strain evidence="5 6">FACHB-130</strain>
    </source>
</reference>